<organism evidence="1 2">
    <name type="scientific">Bacillus phage Eldridge</name>
    <dbReference type="NCBI Taxonomy" id="1776293"/>
    <lineage>
        <taxon>Viruses</taxon>
        <taxon>Duplodnaviria</taxon>
        <taxon>Heunggongvirae</taxon>
        <taxon>Uroviricota</taxon>
        <taxon>Caudoviricetes</taxon>
        <taxon>Herelleviridae</taxon>
        <taxon>Bastillevirinae</taxon>
        <taxon>Eldridgevirus</taxon>
        <taxon>Eldridgevirus eldridge</taxon>
    </lineage>
</organism>
<sequence>MDKAELERVKERVYIIRWTFSNDLTNKPDEDRTETFSWDERQQALNRYLDLSEKYYAHNVKFQVAQPQDVDVNSFLNSF</sequence>
<keyword evidence="2" id="KW-1185">Reference proteome</keyword>
<dbReference type="EMBL" id="KU253712">
    <property type="protein sequence ID" value="AMB18603.1"/>
    <property type="molecule type" value="Genomic_DNA"/>
</dbReference>
<reference evidence="1 2" key="1">
    <citation type="journal article" date="2016" name="Genome Announc.">
        <title>Complete Genome Sequence of Bacillus megaterium Bacteriophage Eldridge.</title>
        <authorList>
            <person name="Reveille A.M."/>
            <person name="Eldridge K.A."/>
            <person name="Temple L.M."/>
        </authorList>
    </citation>
    <scope>NUCLEOTIDE SEQUENCE [LARGE SCALE GENOMIC DNA]</scope>
</reference>
<gene>
    <name evidence="1" type="ORF">Eldridge_020</name>
</gene>
<dbReference type="KEGG" id="vg:28801682"/>
<dbReference type="Proteomes" id="UP000204502">
    <property type="component" value="Segment"/>
</dbReference>
<evidence type="ECO:0000313" key="1">
    <source>
        <dbReference type="EMBL" id="AMB18603.1"/>
    </source>
</evidence>
<accession>A0A0Y0ADP3</accession>
<protein>
    <submittedName>
        <fullName evidence="1">Uncharacterized protein</fullName>
    </submittedName>
</protein>
<name>A0A0Y0ADP3_9CAUD</name>
<dbReference type="GeneID" id="28801682"/>
<proteinExistence type="predicted"/>
<evidence type="ECO:0000313" key="2">
    <source>
        <dbReference type="Proteomes" id="UP000204502"/>
    </source>
</evidence>
<dbReference type="RefSeq" id="YP_009274727.1">
    <property type="nucleotide sequence ID" value="NC_030920.1"/>
</dbReference>